<organism evidence="1 2">
    <name type="scientific">Ambrosiozyma monospora</name>
    <name type="common">Yeast</name>
    <name type="synonym">Endomycopsis monosporus</name>
    <dbReference type="NCBI Taxonomy" id="43982"/>
    <lineage>
        <taxon>Eukaryota</taxon>
        <taxon>Fungi</taxon>
        <taxon>Dikarya</taxon>
        <taxon>Ascomycota</taxon>
        <taxon>Saccharomycotina</taxon>
        <taxon>Pichiomycetes</taxon>
        <taxon>Pichiales</taxon>
        <taxon>Pichiaceae</taxon>
        <taxon>Ambrosiozyma</taxon>
    </lineage>
</organism>
<protein>
    <submittedName>
        <fullName evidence="1">Unnamed protein product</fullName>
    </submittedName>
</protein>
<dbReference type="EMBL" id="BSXS01008218">
    <property type="protein sequence ID" value="GME91841.1"/>
    <property type="molecule type" value="Genomic_DNA"/>
</dbReference>
<reference evidence="1" key="1">
    <citation type="submission" date="2023-04" db="EMBL/GenBank/DDBJ databases">
        <title>Ambrosiozyma monospora NBRC 10751.</title>
        <authorList>
            <person name="Ichikawa N."/>
            <person name="Sato H."/>
            <person name="Tonouchi N."/>
        </authorList>
    </citation>
    <scope>NUCLEOTIDE SEQUENCE</scope>
    <source>
        <strain evidence="1">NBRC 10751</strain>
    </source>
</reference>
<evidence type="ECO:0000313" key="1">
    <source>
        <dbReference type="EMBL" id="GME91841.1"/>
    </source>
</evidence>
<sequence>MKSVTWSMVHGPWTMTYDDDYQLIPESSDILATALDTQQLISQFQVAYLLFSSEIHDVKLLPDLAINPICHSFFIGCLEINNLVKEITNTLLICSR</sequence>
<accession>A0ACB5TNJ0</accession>
<proteinExistence type="predicted"/>
<keyword evidence="2" id="KW-1185">Reference proteome</keyword>
<dbReference type="Proteomes" id="UP001165064">
    <property type="component" value="Unassembled WGS sequence"/>
</dbReference>
<comment type="caution">
    <text evidence="1">The sequence shown here is derived from an EMBL/GenBank/DDBJ whole genome shotgun (WGS) entry which is preliminary data.</text>
</comment>
<gene>
    <name evidence="1" type="ORF">Amon02_000899000</name>
</gene>
<name>A0ACB5TNJ0_AMBMO</name>
<evidence type="ECO:0000313" key="2">
    <source>
        <dbReference type="Proteomes" id="UP001165064"/>
    </source>
</evidence>